<dbReference type="Proteomes" id="UP000482155">
    <property type="component" value="Unassembled WGS sequence"/>
</dbReference>
<accession>A0A6B3SR64</accession>
<sequence>MKANPFRQLRRGKQEEEWTLVPSSEQDIEALRHKCRRLVTRRATMSAGAAAVPIPGLDIAVDITLLMRVIDDINGEFGLSEAQIERLNPKARVLVYQTIVGVGGTLVGRAMTRELIGFVLKRAGMKTAAKQGAKLVPVAGQIASAAIGFTAFRMIGFQHIDACAKVAAELLHAKQ</sequence>
<comment type="caution">
    <text evidence="1">The sequence shown here is derived from an EMBL/GenBank/DDBJ whole genome shotgun (WGS) entry which is preliminary data.</text>
</comment>
<gene>
    <name evidence="1" type="ORF">G3574_09260</name>
</gene>
<evidence type="ECO:0008006" key="3">
    <source>
        <dbReference type="Google" id="ProtNLM"/>
    </source>
</evidence>
<proteinExistence type="predicted"/>
<keyword evidence="2" id="KW-1185">Reference proteome</keyword>
<protein>
    <recommendedName>
        <fullName evidence="3">DUF697 domain-containing protein</fullName>
    </recommendedName>
</protein>
<evidence type="ECO:0000313" key="1">
    <source>
        <dbReference type="EMBL" id="NEX61266.1"/>
    </source>
</evidence>
<name>A0A6B3SR64_9BURK</name>
<dbReference type="AlphaFoldDB" id="A0A6B3SR64"/>
<evidence type="ECO:0000313" key="2">
    <source>
        <dbReference type="Proteomes" id="UP000482155"/>
    </source>
</evidence>
<reference evidence="1 2" key="1">
    <citation type="submission" date="2020-02" db="EMBL/GenBank/DDBJ databases">
        <authorList>
            <person name="Kim M.K."/>
        </authorList>
    </citation>
    <scope>NUCLEOTIDE SEQUENCE [LARGE SCALE GENOMIC DNA]</scope>
    <source>
        <strain evidence="1 2">17J57-3</strain>
    </source>
</reference>
<organism evidence="1 2">
    <name type="scientific">Noviherbaspirillum galbum</name>
    <dbReference type="NCBI Taxonomy" id="2709383"/>
    <lineage>
        <taxon>Bacteria</taxon>
        <taxon>Pseudomonadati</taxon>
        <taxon>Pseudomonadota</taxon>
        <taxon>Betaproteobacteria</taxon>
        <taxon>Burkholderiales</taxon>
        <taxon>Oxalobacteraceae</taxon>
        <taxon>Noviherbaspirillum</taxon>
    </lineage>
</organism>
<dbReference type="EMBL" id="JAAIVB010000035">
    <property type="protein sequence ID" value="NEX61266.1"/>
    <property type="molecule type" value="Genomic_DNA"/>
</dbReference>